<dbReference type="OrthoDB" id="8296556at2"/>
<accession>A0A1E5XHH5</accession>
<reference evidence="2 3" key="1">
    <citation type="journal article" date="2015" name="Genome Announc.">
        <title>Genome Assemblies of Three Soil-Associated Devosia species: D. insulae, D. limi, and D. soli.</title>
        <authorList>
            <person name="Hassan Y.I."/>
            <person name="Lepp D."/>
            <person name="Zhou T."/>
        </authorList>
    </citation>
    <scope>NUCLEOTIDE SEQUENCE [LARGE SCALE GENOMIC DNA]</scope>
    <source>
        <strain evidence="2 3">DS-56</strain>
    </source>
</reference>
<evidence type="ECO:0000313" key="3">
    <source>
        <dbReference type="Proteomes" id="UP000095463"/>
    </source>
</evidence>
<dbReference type="Proteomes" id="UP000095463">
    <property type="component" value="Unassembled WGS sequence"/>
</dbReference>
<dbReference type="InterPro" id="IPR054189">
    <property type="entry name" value="DUF6894"/>
</dbReference>
<sequence length="76" mass="8983">MGRYYFNVRRDETVFEDRTGIVLPGIVEAWEWALKDALTLIRENSIDRARHHYWIEVCDDEHRAVVAFPIGHVTVQ</sequence>
<gene>
    <name evidence="2" type="ORF">VW23_006565</name>
</gene>
<keyword evidence="3" id="KW-1185">Reference proteome</keyword>
<dbReference type="Pfam" id="PF21834">
    <property type="entry name" value="DUF6894"/>
    <property type="match status" value="1"/>
</dbReference>
<comment type="caution">
    <text evidence="2">The sequence shown here is derived from an EMBL/GenBank/DDBJ whole genome shotgun (WGS) entry which is preliminary data.</text>
</comment>
<dbReference type="EMBL" id="LAJE02000401">
    <property type="protein sequence ID" value="OEO28053.1"/>
    <property type="molecule type" value="Genomic_DNA"/>
</dbReference>
<proteinExistence type="predicted"/>
<evidence type="ECO:0000313" key="2">
    <source>
        <dbReference type="EMBL" id="OEO28053.1"/>
    </source>
</evidence>
<evidence type="ECO:0000259" key="1">
    <source>
        <dbReference type="Pfam" id="PF21834"/>
    </source>
</evidence>
<dbReference type="AlphaFoldDB" id="A0A1E5XHH5"/>
<organism evidence="2 3">
    <name type="scientific">Devosia insulae DS-56</name>
    <dbReference type="NCBI Taxonomy" id="1116389"/>
    <lineage>
        <taxon>Bacteria</taxon>
        <taxon>Pseudomonadati</taxon>
        <taxon>Pseudomonadota</taxon>
        <taxon>Alphaproteobacteria</taxon>
        <taxon>Hyphomicrobiales</taxon>
        <taxon>Devosiaceae</taxon>
        <taxon>Devosia</taxon>
    </lineage>
</organism>
<feature type="domain" description="DUF6894" evidence="1">
    <location>
        <begin position="3"/>
        <end position="70"/>
    </location>
</feature>
<protein>
    <recommendedName>
        <fullName evidence="1">DUF6894 domain-containing protein</fullName>
    </recommendedName>
</protein>
<dbReference type="RefSeq" id="WP_069912629.1">
    <property type="nucleotide sequence ID" value="NZ_LAJE02000401.1"/>
</dbReference>
<name>A0A1E5XHH5_9HYPH</name>